<dbReference type="CDD" id="cd08367">
    <property type="entry name" value="P53"/>
    <property type="match status" value="1"/>
</dbReference>
<proteinExistence type="inferred from homology"/>
<dbReference type="AlphaFoldDB" id="A0A8C3C917"/>
<dbReference type="GO" id="GO:0000978">
    <property type="term" value="F:RNA polymerase II cis-regulatory region sequence-specific DNA binding"/>
    <property type="evidence" value="ECO:0007669"/>
    <property type="project" value="TreeGrafter"/>
</dbReference>
<evidence type="ECO:0000256" key="3">
    <source>
        <dbReference type="ARBA" id="ARBA00022490"/>
    </source>
</evidence>
<feature type="binding site" evidence="14">
    <location>
        <position position="71"/>
    </location>
    <ligand>
        <name>Zn(2+)</name>
        <dbReference type="ChEBI" id="CHEBI:29105"/>
    </ligand>
</feature>
<keyword evidence="6 14" id="KW-0479">Metal-binding</keyword>
<evidence type="ECO:0000256" key="14">
    <source>
        <dbReference type="PIRSR" id="PIRSR602117-1"/>
    </source>
</evidence>
<keyword evidence="10 16" id="KW-0010">Activator</keyword>
<keyword evidence="3 16" id="KW-0963">Cytoplasm</keyword>
<keyword evidence="7 14" id="KW-0862">Zinc</keyword>
<dbReference type="Proteomes" id="UP000694556">
    <property type="component" value="Unassembled WGS sequence"/>
</dbReference>
<comment type="function">
    <text evidence="16">Multifunctional transcription factor that induces cell cycle arrest, DNA repair or apoptosis upon binding to its target DNA sequence. Acts as a tumor suppressor in many tumor types; induces growth arrest or apoptosis depending on the physiological circumstances and cell type. Negatively regulates cell division by controlling expression of a set of genes required for this process. One of the activated genes is an inhibitor of cyclin-dependent kinases. Apoptosis induction seems to be mediated either by stimulation of BAX and FAS antigen expression, or by repression of Bcl-2 expression.</text>
</comment>
<reference evidence="19" key="1">
    <citation type="submission" date="2025-08" db="UniProtKB">
        <authorList>
            <consortium name="Ensembl"/>
        </authorList>
    </citation>
    <scope>IDENTIFICATION</scope>
</reference>
<evidence type="ECO:0000256" key="10">
    <source>
        <dbReference type="ARBA" id="ARBA00023159"/>
    </source>
</evidence>
<dbReference type="GO" id="GO:0000981">
    <property type="term" value="F:DNA-binding transcription factor activity, RNA polymerase II-specific"/>
    <property type="evidence" value="ECO:0007669"/>
    <property type="project" value="TreeGrafter"/>
</dbReference>
<dbReference type="GO" id="GO:0005634">
    <property type="term" value="C:nucleus"/>
    <property type="evidence" value="ECO:0007669"/>
    <property type="project" value="UniProtKB-SubCell"/>
</dbReference>
<dbReference type="PROSITE" id="PS00348">
    <property type="entry name" value="P53"/>
    <property type="match status" value="1"/>
</dbReference>
<evidence type="ECO:0000256" key="4">
    <source>
        <dbReference type="ARBA" id="ARBA00022553"/>
    </source>
</evidence>
<dbReference type="InterPro" id="IPR008967">
    <property type="entry name" value="p53-like_TF_DNA-bd_sf"/>
</dbReference>
<dbReference type="GO" id="GO:0005737">
    <property type="term" value="C:cytoplasm"/>
    <property type="evidence" value="ECO:0007669"/>
    <property type="project" value="UniProtKB-SubCell"/>
</dbReference>
<feature type="binding site" evidence="14">
    <location>
        <position position="67"/>
    </location>
    <ligand>
        <name>Zn(2+)</name>
        <dbReference type="ChEBI" id="CHEBI:29105"/>
    </ligand>
</feature>
<evidence type="ECO:0000256" key="7">
    <source>
        <dbReference type="ARBA" id="ARBA00022833"/>
    </source>
</evidence>
<evidence type="ECO:0000256" key="9">
    <source>
        <dbReference type="ARBA" id="ARBA00023125"/>
    </source>
</evidence>
<protein>
    <recommendedName>
        <fullName evidence="2 16">Cellular tumor antigen p53</fullName>
    </recommendedName>
</protein>
<dbReference type="Ensembl" id="ENSCMMT00000018060.1">
    <property type="protein sequence ID" value="ENSCMMP00000016423.1"/>
    <property type="gene ID" value="ENSCMMG00000010412.1"/>
</dbReference>
<evidence type="ECO:0000313" key="19">
    <source>
        <dbReference type="Ensembl" id="ENSCMMP00000016423.1"/>
    </source>
</evidence>
<dbReference type="GO" id="GO:0006915">
    <property type="term" value="P:apoptotic process"/>
    <property type="evidence" value="ECO:0007669"/>
    <property type="project" value="UniProtKB-KW"/>
</dbReference>
<evidence type="ECO:0000256" key="17">
    <source>
        <dbReference type="SAM" id="MobiDB-lite"/>
    </source>
</evidence>
<feature type="domain" description="p53 DNA-binding" evidence="18">
    <location>
        <begin position="21"/>
        <end position="117"/>
    </location>
</feature>
<dbReference type="PANTHER" id="PTHR11447">
    <property type="entry name" value="CELLULAR TUMOR ANTIGEN P53"/>
    <property type="match status" value="1"/>
</dbReference>
<comment type="subunit">
    <text evidence="16">Binds DNA as a homotetramer.</text>
</comment>
<feature type="compositionally biased region" description="Low complexity" evidence="17">
    <location>
        <begin position="124"/>
        <end position="136"/>
    </location>
</feature>
<keyword evidence="5 16" id="KW-0053">Apoptosis</keyword>
<dbReference type="InterPro" id="IPR002117">
    <property type="entry name" value="p53_tumour_suppressor"/>
</dbReference>
<sequence length="163" mass="18016">GDRHRQIRHLHRTWPGGHGGGHLIRVEGNPQARYHDDETTKRHSVTVPYEPPEVGSDCTTVLYSFMCNSSCMGGMNRRPILAILTLEGPGGQLLGRRCFEVRVCACPGRDRKIEEENFRKRGGPRLATPPAALSPARPAPTSPCPIHSSRPCAKPRPLVLKSR</sequence>
<comment type="subcellular location">
    <subcellularLocation>
        <location evidence="16">Cytoplasm</location>
    </subcellularLocation>
    <subcellularLocation>
        <location evidence="16">Nucleus</location>
    </subcellularLocation>
</comment>
<evidence type="ECO:0000313" key="20">
    <source>
        <dbReference type="Proteomes" id="UP000694556"/>
    </source>
</evidence>
<dbReference type="InterPro" id="IPR012346">
    <property type="entry name" value="p53/RUNT-type_TF_DNA-bd_sf"/>
</dbReference>
<evidence type="ECO:0000259" key="18">
    <source>
        <dbReference type="Pfam" id="PF00870"/>
    </source>
</evidence>
<dbReference type="SUPFAM" id="SSF49417">
    <property type="entry name" value="p53-like transcription factors"/>
    <property type="match status" value="1"/>
</dbReference>
<keyword evidence="20" id="KW-1185">Reference proteome</keyword>
<dbReference type="Gene3D" id="2.60.40.720">
    <property type="match status" value="1"/>
</dbReference>
<evidence type="ECO:0000256" key="5">
    <source>
        <dbReference type="ARBA" id="ARBA00022703"/>
    </source>
</evidence>
<evidence type="ECO:0000256" key="8">
    <source>
        <dbReference type="ARBA" id="ARBA00023015"/>
    </source>
</evidence>
<feature type="cross-link" description="Glycyl lysine isopeptide (Lys-Gly) (interchain with G-Cter in ubiquitin)" evidence="15">
    <location>
        <position position="120"/>
    </location>
</feature>
<evidence type="ECO:0000256" key="15">
    <source>
        <dbReference type="PIRSR" id="PIRSR602117-3"/>
    </source>
</evidence>
<evidence type="ECO:0000256" key="12">
    <source>
        <dbReference type="ARBA" id="ARBA00023242"/>
    </source>
</evidence>
<dbReference type="Pfam" id="PF00870">
    <property type="entry name" value="P53"/>
    <property type="match status" value="1"/>
</dbReference>
<keyword evidence="4" id="KW-0597">Phosphoprotein</keyword>
<accession>A0A8C3C917</accession>
<evidence type="ECO:0000256" key="6">
    <source>
        <dbReference type="ARBA" id="ARBA00022723"/>
    </source>
</evidence>
<comment type="similarity">
    <text evidence="1 16">Belongs to the p53 family.</text>
</comment>
<keyword evidence="12 16" id="KW-0539">Nucleus</keyword>
<comment type="cofactor">
    <cofactor evidence="14 16">
        <name>Zn(2+)</name>
        <dbReference type="ChEBI" id="CHEBI:29105"/>
    </cofactor>
    <text evidence="14 16">Binds 1 zinc ion per subunit.</text>
</comment>
<evidence type="ECO:0000256" key="1">
    <source>
        <dbReference type="ARBA" id="ARBA00006167"/>
    </source>
</evidence>
<feature type="region of interest" description="Disordered" evidence="17">
    <location>
        <begin position="116"/>
        <end position="163"/>
    </location>
</feature>
<dbReference type="InterPro" id="IPR057064">
    <property type="entry name" value="P53_central_site"/>
</dbReference>
<dbReference type="PRINTS" id="PR00386">
    <property type="entry name" value="P53SUPPRESSR"/>
</dbReference>
<evidence type="ECO:0000256" key="2">
    <source>
        <dbReference type="ARBA" id="ARBA00017135"/>
    </source>
</evidence>
<organism evidence="19 20">
    <name type="scientific">Cairina moschata</name>
    <name type="common">Muscovy duck</name>
    <dbReference type="NCBI Taxonomy" id="8855"/>
    <lineage>
        <taxon>Eukaryota</taxon>
        <taxon>Metazoa</taxon>
        <taxon>Chordata</taxon>
        <taxon>Craniata</taxon>
        <taxon>Vertebrata</taxon>
        <taxon>Euteleostomi</taxon>
        <taxon>Archelosauria</taxon>
        <taxon>Archosauria</taxon>
        <taxon>Dinosauria</taxon>
        <taxon>Saurischia</taxon>
        <taxon>Theropoda</taxon>
        <taxon>Coelurosauria</taxon>
        <taxon>Aves</taxon>
        <taxon>Neognathae</taxon>
        <taxon>Galloanserae</taxon>
        <taxon>Anseriformes</taxon>
        <taxon>Anatidae</taxon>
        <taxon>Anatinae</taxon>
        <taxon>Cairina</taxon>
    </lineage>
</organism>
<evidence type="ECO:0000256" key="16">
    <source>
        <dbReference type="RuleBase" id="RU003304"/>
    </source>
</evidence>
<keyword evidence="8 16" id="KW-0805">Transcription regulation</keyword>
<dbReference type="GO" id="GO:0046872">
    <property type="term" value="F:metal ion binding"/>
    <property type="evidence" value="ECO:0007669"/>
    <property type="project" value="UniProtKB-KW"/>
</dbReference>
<keyword evidence="11 16" id="KW-0804">Transcription</keyword>
<keyword evidence="9 16" id="KW-0238">DNA-binding</keyword>
<evidence type="ECO:0000256" key="13">
    <source>
        <dbReference type="ARBA" id="ARBA00023306"/>
    </source>
</evidence>
<dbReference type="PANTHER" id="PTHR11447:SF6">
    <property type="entry name" value="CELLULAR TUMOR ANTIGEN P53"/>
    <property type="match status" value="1"/>
</dbReference>
<keyword evidence="13 16" id="KW-0131">Cell cycle</keyword>
<reference evidence="19" key="2">
    <citation type="submission" date="2025-09" db="UniProtKB">
        <authorList>
            <consortium name="Ensembl"/>
        </authorList>
    </citation>
    <scope>IDENTIFICATION</scope>
</reference>
<name>A0A8C3C917_CAIMO</name>
<evidence type="ECO:0000256" key="11">
    <source>
        <dbReference type="ARBA" id="ARBA00023163"/>
    </source>
</evidence>
<dbReference type="InterPro" id="IPR011615">
    <property type="entry name" value="p53_DNA-bd"/>
</dbReference>